<dbReference type="SUPFAM" id="SSF48403">
    <property type="entry name" value="Ankyrin repeat"/>
    <property type="match status" value="1"/>
</dbReference>
<gene>
    <name evidence="4" type="ORF">SPHA_47947</name>
</gene>
<dbReference type="Gene3D" id="1.25.40.20">
    <property type="entry name" value="Ankyrin repeat-containing domain"/>
    <property type="match status" value="2"/>
</dbReference>
<reference evidence="4" key="1">
    <citation type="submission" date="2021-01" db="EMBL/GenBank/DDBJ databases">
        <authorList>
            <person name="Li R."/>
            <person name="Bekaert M."/>
        </authorList>
    </citation>
    <scope>NUCLEOTIDE SEQUENCE</scope>
    <source>
        <strain evidence="4">Farmed</strain>
    </source>
</reference>
<keyword evidence="2 3" id="KW-0040">ANK repeat</keyword>
<sequence>MAVFCGRADLMELLLQSGSKVNIQNSDGNTPIHIACQCDCDNRVLVMLKLLSAGANIHMENKAFATPLDVAAMYNKKVLPLFSLSLSVSLSLSLSLSSPSLSLCVSLSISPSVSLPPSLSLPSSPLSPPPLSLSPLSTLSAPPSATTTQNVVHKILPVFYAVSTLLDHDKEGLRNNSLAIVEASIRGYAPIVEMLLKYGISPNTVNTLKQTAPLHEAIRFFRLQVAERLLQYGAETDVVNVAGETPQKMVQDQPKDRPNEFQRLFDEYSTGELRRARVQFNSSFDERRNKSYIKKYPELENNPKWTENSPEYCSCCTAMSPNTNILDNDRCSFWVIPSIQQAWTILDLQHEHTITGIKVYGWNSPNMVKNFELRKGYTIEGPWSTVVHFACKAEGSTDPKDPGRPQIFDGFSDTSRFWQLLIIDNHGGSCICFQGINLYGAEKRIFTELEQMCFSEEFANKVVQRGFNTYVKFLEMKESDLKSLLPNPDQVRHTLLHLGALKIKEFPLLWKKAPVTEAEEGVRLPPFIVQSAGNSDLLEVVVKGATIAGCTRAQLLPCKDSKMNVALFDNIKILSSGTFIFTVQSVASPNIHIKAPEPIHIKRPVRTTSEVEAAFDEIQMMLHKVAASLDDTLPCHLSLSPLHVSLSLSPLHSLSLTPLHVSLSLTPSTSLSLTIK</sequence>
<name>A0A812D213_ACAPH</name>
<dbReference type="OrthoDB" id="5314041at2759"/>
<accession>A0A812D213</accession>
<dbReference type="AlphaFoldDB" id="A0A812D213"/>
<dbReference type="SUPFAM" id="SSF49785">
    <property type="entry name" value="Galactose-binding domain-like"/>
    <property type="match status" value="1"/>
</dbReference>
<dbReference type="PROSITE" id="PS50088">
    <property type="entry name" value="ANK_REPEAT"/>
    <property type="match status" value="3"/>
</dbReference>
<keyword evidence="5" id="KW-1185">Reference proteome</keyword>
<evidence type="ECO:0000256" key="3">
    <source>
        <dbReference type="PROSITE-ProRule" id="PRU00023"/>
    </source>
</evidence>
<organism evidence="4 5">
    <name type="scientific">Acanthosepion pharaonis</name>
    <name type="common">Pharaoh cuttlefish</name>
    <name type="synonym">Sepia pharaonis</name>
    <dbReference type="NCBI Taxonomy" id="158019"/>
    <lineage>
        <taxon>Eukaryota</taxon>
        <taxon>Metazoa</taxon>
        <taxon>Spiralia</taxon>
        <taxon>Lophotrochozoa</taxon>
        <taxon>Mollusca</taxon>
        <taxon>Cephalopoda</taxon>
        <taxon>Coleoidea</taxon>
        <taxon>Decapodiformes</taxon>
        <taxon>Sepiida</taxon>
        <taxon>Sepiina</taxon>
        <taxon>Sepiidae</taxon>
        <taxon>Acanthosepion</taxon>
    </lineage>
</organism>
<evidence type="ECO:0000313" key="5">
    <source>
        <dbReference type="Proteomes" id="UP000597762"/>
    </source>
</evidence>
<protein>
    <submittedName>
        <fullName evidence="4">Uncharacterized protein</fullName>
    </submittedName>
</protein>
<dbReference type="EMBL" id="CAHIKZ030002644">
    <property type="protein sequence ID" value="CAE1289969.1"/>
    <property type="molecule type" value="Genomic_DNA"/>
</dbReference>
<dbReference type="Proteomes" id="UP000597762">
    <property type="component" value="Unassembled WGS sequence"/>
</dbReference>
<feature type="repeat" description="ANK" evidence="3">
    <location>
        <begin position="1"/>
        <end position="26"/>
    </location>
</feature>
<keyword evidence="1" id="KW-0677">Repeat</keyword>
<dbReference type="InterPro" id="IPR036770">
    <property type="entry name" value="Ankyrin_rpt-contain_sf"/>
</dbReference>
<dbReference type="PANTHER" id="PTHR24171">
    <property type="entry name" value="ANKYRIN REPEAT DOMAIN-CONTAINING PROTEIN 39-RELATED"/>
    <property type="match status" value="1"/>
</dbReference>
<dbReference type="Gene3D" id="2.60.120.260">
    <property type="entry name" value="Galactose-binding domain-like"/>
    <property type="match status" value="1"/>
</dbReference>
<feature type="repeat" description="ANK" evidence="3">
    <location>
        <begin position="27"/>
        <end position="62"/>
    </location>
</feature>
<dbReference type="InterPro" id="IPR008979">
    <property type="entry name" value="Galactose-bd-like_sf"/>
</dbReference>
<feature type="repeat" description="ANK" evidence="3">
    <location>
        <begin position="209"/>
        <end position="241"/>
    </location>
</feature>
<evidence type="ECO:0000256" key="1">
    <source>
        <dbReference type="ARBA" id="ARBA00022737"/>
    </source>
</evidence>
<evidence type="ECO:0000313" key="4">
    <source>
        <dbReference type="EMBL" id="CAE1289969.1"/>
    </source>
</evidence>
<dbReference type="PROSITE" id="PS50297">
    <property type="entry name" value="ANK_REP_REGION"/>
    <property type="match status" value="1"/>
</dbReference>
<proteinExistence type="predicted"/>
<dbReference type="InterPro" id="IPR002110">
    <property type="entry name" value="Ankyrin_rpt"/>
</dbReference>
<dbReference type="SMART" id="SM00248">
    <property type="entry name" value="ANK"/>
    <property type="match status" value="3"/>
</dbReference>
<evidence type="ECO:0000256" key="2">
    <source>
        <dbReference type="ARBA" id="ARBA00023043"/>
    </source>
</evidence>
<dbReference type="Pfam" id="PF12796">
    <property type="entry name" value="Ank_2"/>
    <property type="match status" value="1"/>
</dbReference>
<comment type="caution">
    <text evidence="4">The sequence shown here is derived from an EMBL/GenBank/DDBJ whole genome shotgun (WGS) entry which is preliminary data.</text>
</comment>